<reference evidence="1" key="1">
    <citation type="journal article" date="2015" name="Nature">
        <title>Complex archaea that bridge the gap between prokaryotes and eukaryotes.</title>
        <authorList>
            <person name="Spang A."/>
            <person name="Saw J.H."/>
            <person name="Jorgensen S.L."/>
            <person name="Zaremba-Niedzwiedzka K."/>
            <person name="Martijn J."/>
            <person name="Lind A.E."/>
            <person name="van Eijk R."/>
            <person name="Schleper C."/>
            <person name="Guy L."/>
            <person name="Ettema T.J."/>
        </authorList>
    </citation>
    <scope>NUCLEOTIDE SEQUENCE</scope>
</reference>
<sequence>MSKQCPTNECYALIGEKDVFCYKCGSKLVKPKICLCKRELCKADSFCPECGRPAK</sequence>
<organism evidence="1">
    <name type="scientific">marine sediment metagenome</name>
    <dbReference type="NCBI Taxonomy" id="412755"/>
    <lineage>
        <taxon>unclassified sequences</taxon>
        <taxon>metagenomes</taxon>
        <taxon>ecological metagenomes</taxon>
    </lineage>
</organism>
<comment type="caution">
    <text evidence="1">The sequence shown here is derived from an EMBL/GenBank/DDBJ whole genome shotgun (WGS) entry which is preliminary data.</text>
</comment>
<proteinExistence type="predicted"/>
<accession>A0A0F9RFC8</accession>
<dbReference type="EMBL" id="LAZR01003663">
    <property type="protein sequence ID" value="KKN15943.1"/>
    <property type="molecule type" value="Genomic_DNA"/>
</dbReference>
<evidence type="ECO:0008006" key="2">
    <source>
        <dbReference type="Google" id="ProtNLM"/>
    </source>
</evidence>
<protein>
    <recommendedName>
        <fullName evidence="2">DZANK-type domain-containing protein</fullName>
    </recommendedName>
</protein>
<evidence type="ECO:0000313" key="1">
    <source>
        <dbReference type="EMBL" id="KKN15943.1"/>
    </source>
</evidence>
<name>A0A0F9RFC8_9ZZZZ</name>
<gene>
    <name evidence="1" type="ORF">LCGC14_0980760</name>
</gene>
<dbReference type="AlphaFoldDB" id="A0A0F9RFC8"/>